<evidence type="ECO:0008006" key="3">
    <source>
        <dbReference type="Google" id="ProtNLM"/>
    </source>
</evidence>
<dbReference type="Proteomes" id="UP000014809">
    <property type="component" value="Chromosome"/>
</dbReference>
<gene>
    <name evidence="1" type="ORF">A606_07590</name>
</gene>
<keyword evidence="2" id="KW-1185">Reference proteome</keyword>
<name>S4XHK8_9CORY</name>
<dbReference type="EMBL" id="CP003696">
    <property type="protein sequence ID" value="AGP31165.1"/>
    <property type="molecule type" value="Genomic_DNA"/>
</dbReference>
<protein>
    <recommendedName>
        <fullName evidence="3">DivIVA domain-containing protein</fullName>
    </recommendedName>
</protein>
<organism evidence="1 2">
    <name type="scientific">Corynebacterium terpenotabidum Y-11</name>
    <dbReference type="NCBI Taxonomy" id="1200352"/>
    <lineage>
        <taxon>Bacteria</taxon>
        <taxon>Bacillati</taxon>
        <taxon>Actinomycetota</taxon>
        <taxon>Actinomycetes</taxon>
        <taxon>Mycobacteriales</taxon>
        <taxon>Corynebacteriaceae</taxon>
        <taxon>Corynebacterium</taxon>
    </lineage>
</organism>
<dbReference type="RefSeq" id="WP_020441526.1">
    <property type="nucleotide sequence ID" value="NC_021663.1"/>
</dbReference>
<dbReference type="eggNOG" id="ENOG5031QIE">
    <property type="taxonomic scope" value="Bacteria"/>
</dbReference>
<evidence type="ECO:0000313" key="2">
    <source>
        <dbReference type="Proteomes" id="UP000014809"/>
    </source>
</evidence>
<dbReference type="STRING" id="1200352.A606_07590"/>
<reference evidence="1 2" key="1">
    <citation type="submission" date="2012-06" db="EMBL/GenBank/DDBJ databases">
        <title>Complete genome sequence of Corynebacterium terpenotabidum Y-11 (=DSM 44721).</title>
        <authorList>
            <person name="Ruckert C."/>
            <person name="Albersmeier A."/>
            <person name="Al-Dilaimi A."/>
            <person name="Szczepanowski R."/>
            <person name="Kalinowski J."/>
        </authorList>
    </citation>
    <scope>NUCLEOTIDE SEQUENCE [LARGE SCALE GENOMIC DNA]</scope>
    <source>
        <strain evidence="1 2">Y-11</strain>
    </source>
</reference>
<dbReference type="AlphaFoldDB" id="S4XHK8"/>
<proteinExistence type="predicted"/>
<evidence type="ECO:0000313" key="1">
    <source>
        <dbReference type="EMBL" id="AGP31165.1"/>
    </source>
</evidence>
<dbReference type="PATRIC" id="fig|1200352.3.peg.1548"/>
<accession>S4XHK8</accession>
<dbReference type="KEGG" id="cter:A606_07590"/>
<dbReference type="HOGENOM" id="CLU_198867_0_0_11"/>
<sequence>MYLLITVIIALLVGLVLVALVQVTFGRPEPIHDAGGATDDGAPNYPRFPLARRGYDIRAVEAFLADQDTDPETTRD</sequence>